<organism evidence="2 3">
    <name type="scientific">Papaver somniferum</name>
    <name type="common">Opium poppy</name>
    <dbReference type="NCBI Taxonomy" id="3469"/>
    <lineage>
        <taxon>Eukaryota</taxon>
        <taxon>Viridiplantae</taxon>
        <taxon>Streptophyta</taxon>
        <taxon>Embryophyta</taxon>
        <taxon>Tracheophyta</taxon>
        <taxon>Spermatophyta</taxon>
        <taxon>Magnoliopsida</taxon>
        <taxon>Ranunculales</taxon>
        <taxon>Papaveraceae</taxon>
        <taxon>Papaveroideae</taxon>
        <taxon>Papaver</taxon>
    </lineage>
</organism>
<dbReference type="EMBL" id="CM010716">
    <property type="protein sequence ID" value="RZC52799.1"/>
    <property type="molecule type" value="Genomic_DNA"/>
</dbReference>
<dbReference type="Proteomes" id="UP000316621">
    <property type="component" value="Chromosome 2"/>
</dbReference>
<feature type="region of interest" description="Disordered" evidence="1">
    <location>
        <begin position="1"/>
        <end position="62"/>
    </location>
</feature>
<accession>A0A4Y7IZ76</accession>
<name>A0A4Y7IZ76_PAPSO</name>
<protein>
    <submittedName>
        <fullName evidence="2">Uncharacterized protein</fullName>
    </submittedName>
</protein>
<proteinExistence type="predicted"/>
<feature type="compositionally biased region" description="Pro residues" evidence="1">
    <location>
        <begin position="1"/>
        <end position="27"/>
    </location>
</feature>
<evidence type="ECO:0000313" key="3">
    <source>
        <dbReference type="Proteomes" id="UP000316621"/>
    </source>
</evidence>
<feature type="compositionally biased region" description="Polar residues" evidence="1">
    <location>
        <begin position="31"/>
        <end position="49"/>
    </location>
</feature>
<sequence length="62" mass="6471">MEARLPPPPTENELPPPPPMNQLPPPEEGVSNENLPLQLSPASSVTAPTESEGMRAAALGCD</sequence>
<keyword evidence="3" id="KW-1185">Reference proteome</keyword>
<evidence type="ECO:0000256" key="1">
    <source>
        <dbReference type="SAM" id="MobiDB-lite"/>
    </source>
</evidence>
<reference evidence="2 3" key="1">
    <citation type="journal article" date="2018" name="Science">
        <title>The opium poppy genome and morphinan production.</title>
        <authorList>
            <person name="Guo L."/>
            <person name="Winzer T."/>
            <person name="Yang X."/>
            <person name="Li Y."/>
            <person name="Ning Z."/>
            <person name="He Z."/>
            <person name="Teodor R."/>
            <person name="Lu Y."/>
            <person name="Bowser T.A."/>
            <person name="Graham I.A."/>
            <person name="Ye K."/>
        </authorList>
    </citation>
    <scope>NUCLEOTIDE SEQUENCE [LARGE SCALE GENOMIC DNA]</scope>
    <source>
        <strain evidence="3">cv. HN1</strain>
        <tissue evidence="2">Leaves</tissue>
    </source>
</reference>
<dbReference type="Gramene" id="RZC52799">
    <property type="protein sequence ID" value="RZC52799"/>
    <property type="gene ID" value="C5167_021225"/>
</dbReference>
<gene>
    <name evidence="2" type="ORF">C5167_021225</name>
</gene>
<evidence type="ECO:0000313" key="2">
    <source>
        <dbReference type="EMBL" id="RZC52799.1"/>
    </source>
</evidence>
<dbReference type="AlphaFoldDB" id="A0A4Y7IZ76"/>